<accession>A0ACC0ZGA4</accession>
<sequence>MEAHNKESEDLPQVLLLKPPPDFVLFGEEAFPSKKFQFLKAWKSTLPLDQFLKTHAQSVEAILTSGSSPITAEILRLMPAVRFVITTSTGVNHIDIAECRSRGISIANAGTVFSEDVADLAVGLLIDVLRNVSAADQYVRQGLWTTKGDYPLGSKLGGKRVGIVGLGSIGSLVAERLIAFGCHISYNSRSQKPSVPYPFYSNVRELAANSDVLIICCGLTEETHHMINKEVLSALGKEGVIVNIGRGAIIDEQELGRCLVQGEIKGAGLDVFENEPNVPKELSALQNVVLSPHCAVATTDTFKDRQKLVLIANLRGPNMETHDWESQELPQVLLLKPPPDFKLFGEEAFPSEKVQFLKAWKSTLPLDEFLKTHAQSVEAILSSGGAPVTAEILRLMPAVRLVMTTSAGLNHIDIAECRRRGISIANAGTVFSEDVADLAVGLLIDVLRNVSAADRYVRQGLWTTKGDYPLGSKLGGKKVGIVGLGSIGLLVAERLVAFGCHISYNSRSQKPSVPYPFYSNVRELAANSDVLIICCGLTEETRHMINKDVLSALGKEGVIVNIGRGPIIDEQELVQCLVQGEIKGAGLDVFENEPDVPKELFAMNNVVLSPHSAVFTWETFKDRQKLVVANLEAFFSNKPLLTPVVDE</sequence>
<organism evidence="1 2">
    <name type="scientific">Pistacia integerrima</name>
    <dbReference type="NCBI Taxonomy" id="434235"/>
    <lineage>
        <taxon>Eukaryota</taxon>
        <taxon>Viridiplantae</taxon>
        <taxon>Streptophyta</taxon>
        <taxon>Embryophyta</taxon>
        <taxon>Tracheophyta</taxon>
        <taxon>Spermatophyta</taxon>
        <taxon>Magnoliopsida</taxon>
        <taxon>eudicotyledons</taxon>
        <taxon>Gunneridae</taxon>
        <taxon>Pentapetalae</taxon>
        <taxon>rosids</taxon>
        <taxon>malvids</taxon>
        <taxon>Sapindales</taxon>
        <taxon>Anacardiaceae</taxon>
        <taxon>Pistacia</taxon>
    </lineage>
</organism>
<dbReference type="EMBL" id="CM047736">
    <property type="protein sequence ID" value="KAJ0052240.1"/>
    <property type="molecule type" value="Genomic_DNA"/>
</dbReference>
<name>A0ACC0ZGA4_9ROSI</name>
<dbReference type="Proteomes" id="UP001163603">
    <property type="component" value="Chromosome 1"/>
</dbReference>
<protein>
    <submittedName>
        <fullName evidence="1">Uncharacterized protein</fullName>
    </submittedName>
</protein>
<keyword evidence="2" id="KW-1185">Reference proteome</keyword>
<evidence type="ECO:0000313" key="2">
    <source>
        <dbReference type="Proteomes" id="UP001163603"/>
    </source>
</evidence>
<evidence type="ECO:0000313" key="1">
    <source>
        <dbReference type="EMBL" id="KAJ0052240.1"/>
    </source>
</evidence>
<comment type="caution">
    <text evidence="1">The sequence shown here is derived from an EMBL/GenBank/DDBJ whole genome shotgun (WGS) entry which is preliminary data.</text>
</comment>
<reference evidence="2" key="1">
    <citation type="journal article" date="2023" name="G3 (Bethesda)">
        <title>Genome assembly and association tests identify interacting loci associated with vigor, precocity, and sex in interspecific pistachio rootstocks.</title>
        <authorList>
            <person name="Palmer W."/>
            <person name="Jacygrad E."/>
            <person name="Sagayaradj S."/>
            <person name="Cavanaugh K."/>
            <person name="Han R."/>
            <person name="Bertier L."/>
            <person name="Beede B."/>
            <person name="Kafkas S."/>
            <person name="Golino D."/>
            <person name="Preece J."/>
            <person name="Michelmore R."/>
        </authorList>
    </citation>
    <scope>NUCLEOTIDE SEQUENCE [LARGE SCALE GENOMIC DNA]</scope>
</reference>
<gene>
    <name evidence="1" type="ORF">Pint_00301</name>
</gene>
<proteinExistence type="predicted"/>